<dbReference type="PANTHER" id="PTHR23513">
    <property type="entry name" value="INTEGRAL MEMBRANE EFFLUX PROTEIN-RELATED"/>
    <property type="match status" value="1"/>
</dbReference>
<accession>A0A6G9H644</accession>
<feature type="transmembrane region" description="Helical" evidence="7">
    <location>
        <begin position="394"/>
        <end position="413"/>
    </location>
</feature>
<protein>
    <submittedName>
        <fullName evidence="8">MFS transporter</fullName>
    </submittedName>
</protein>
<dbReference type="GO" id="GO:0005886">
    <property type="term" value="C:plasma membrane"/>
    <property type="evidence" value="ECO:0007669"/>
    <property type="project" value="UniProtKB-SubCell"/>
</dbReference>
<proteinExistence type="predicted"/>
<reference evidence="8 9" key="1">
    <citation type="submission" date="2020-03" db="EMBL/GenBank/DDBJ databases">
        <title>A novel species.</title>
        <authorList>
            <person name="Gao J."/>
        </authorList>
    </citation>
    <scope>NUCLEOTIDE SEQUENCE [LARGE SCALE GENOMIC DNA]</scope>
    <source>
        <strain evidence="8 9">QMT-12</strain>
    </source>
</reference>
<feature type="transmembrane region" description="Helical" evidence="7">
    <location>
        <begin position="163"/>
        <end position="185"/>
    </location>
</feature>
<dbReference type="AlphaFoldDB" id="A0A6G9H644"/>
<feature type="transmembrane region" description="Helical" evidence="7">
    <location>
        <begin position="364"/>
        <end position="382"/>
    </location>
</feature>
<evidence type="ECO:0000313" key="8">
    <source>
        <dbReference type="EMBL" id="QIQ05914.1"/>
    </source>
</evidence>
<keyword evidence="4 7" id="KW-1133">Transmembrane helix</keyword>
<sequence>MSASAGAPGRRTRPSRRPFRGPSRRPAWAGRNYTLLTAAAIVTNLGSQGALIAAAFAVLQAGGDGGDVGLVAAARTVPLVLFLLVGGALADRLPRHRVMVAANALNCVSQGAFALLVLVGEPQLWQMMVLAALGGTGHAFFSPASEGMLLSSVSGEQAGRAFALYRMAMHGAGMGGAALGGALIAVFGPGWVLAVDSVAFLVAASFRAFLDVSHIPARKPGGGMISDLREGWREFVGRSWLWSIVVQFAVVNAVVIAAESVYGPLVAEEELGGAGPWGLALAAFGAGTVVGALVMMRWRPRRLLLAGTLCVFPLALPSAALAVPLPVLPLAAVLFLTGASVEVFGVSWMTALHQEIPEDMLSRVSAYDWLGSVGMVPVAAALTGPAEQAFGRDAALWGCSALVVVLTAAVLTVPDVRHLSRRTTKVATSPASPSLSPSPSSTDAEGTVGRAG</sequence>
<feature type="transmembrane region" description="Helical" evidence="7">
    <location>
        <begin position="70"/>
        <end position="91"/>
    </location>
</feature>
<dbReference type="SUPFAM" id="SSF103473">
    <property type="entry name" value="MFS general substrate transporter"/>
    <property type="match status" value="1"/>
</dbReference>
<dbReference type="GO" id="GO:0022857">
    <property type="term" value="F:transmembrane transporter activity"/>
    <property type="evidence" value="ECO:0007669"/>
    <property type="project" value="InterPro"/>
</dbReference>
<keyword evidence="2" id="KW-1003">Cell membrane</keyword>
<dbReference type="Proteomes" id="UP000501179">
    <property type="component" value="Chromosome"/>
</dbReference>
<dbReference type="InterPro" id="IPR011701">
    <property type="entry name" value="MFS"/>
</dbReference>
<feature type="compositionally biased region" description="Basic residues" evidence="6">
    <location>
        <begin position="10"/>
        <end position="23"/>
    </location>
</feature>
<feature type="compositionally biased region" description="Low complexity" evidence="6">
    <location>
        <begin position="429"/>
        <end position="441"/>
    </location>
</feature>
<evidence type="ECO:0000256" key="2">
    <source>
        <dbReference type="ARBA" id="ARBA00022475"/>
    </source>
</evidence>
<feature type="transmembrane region" description="Helical" evidence="7">
    <location>
        <begin position="33"/>
        <end position="58"/>
    </location>
</feature>
<feature type="transmembrane region" description="Helical" evidence="7">
    <location>
        <begin position="239"/>
        <end position="257"/>
    </location>
</feature>
<feature type="transmembrane region" description="Helical" evidence="7">
    <location>
        <begin position="277"/>
        <end position="296"/>
    </location>
</feature>
<dbReference type="CDD" id="cd06173">
    <property type="entry name" value="MFS_MefA_like"/>
    <property type="match status" value="1"/>
</dbReference>
<gene>
    <name evidence="8" type="ORF">HA039_29650</name>
</gene>
<evidence type="ECO:0000256" key="4">
    <source>
        <dbReference type="ARBA" id="ARBA00022989"/>
    </source>
</evidence>
<dbReference type="RefSeq" id="WP_167034483.1">
    <property type="nucleotide sequence ID" value="NZ_CP050177.1"/>
</dbReference>
<keyword evidence="9" id="KW-1185">Reference proteome</keyword>
<evidence type="ECO:0000313" key="9">
    <source>
        <dbReference type="Proteomes" id="UP000501179"/>
    </source>
</evidence>
<feature type="transmembrane region" description="Helical" evidence="7">
    <location>
        <begin position="329"/>
        <end position="352"/>
    </location>
</feature>
<dbReference type="Gene3D" id="1.20.1250.20">
    <property type="entry name" value="MFS general substrate transporter like domains"/>
    <property type="match status" value="1"/>
</dbReference>
<dbReference type="PANTHER" id="PTHR23513:SF11">
    <property type="entry name" value="STAPHYLOFERRIN A TRANSPORTER"/>
    <property type="match status" value="1"/>
</dbReference>
<feature type="transmembrane region" description="Helical" evidence="7">
    <location>
        <begin position="303"/>
        <end position="323"/>
    </location>
</feature>
<evidence type="ECO:0000256" key="6">
    <source>
        <dbReference type="SAM" id="MobiDB-lite"/>
    </source>
</evidence>
<organism evidence="8 9">
    <name type="scientific">Streptomyces liangshanensis</name>
    <dbReference type="NCBI Taxonomy" id="2717324"/>
    <lineage>
        <taxon>Bacteria</taxon>
        <taxon>Bacillati</taxon>
        <taxon>Actinomycetota</taxon>
        <taxon>Actinomycetes</taxon>
        <taxon>Kitasatosporales</taxon>
        <taxon>Streptomycetaceae</taxon>
        <taxon>Streptomyces</taxon>
    </lineage>
</organism>
<evidence type="ECO:0000256" key="3">
    <source>
        <dbReference type="ARBA" id="ARBA00022692"/>
    </source>
</evidence>
<dbReference type="InterPro" id="IPR036259">
    <property type="entry name" value="MFS_trans_sf"/>
</dbReference>
<evidence type="ECO:0000256" key="1">
    <source>
        <dbReference type="ARBA" id="ARBA00004651"/>
    </source>
</evidence>
<feature type="region of interest" description="Disordered" evidence="6">
    <location>
        <begin position="1"/>
        <end position="25"/>
    </location>
</feature>
<dbReference type="Pfam" id="PF07690">
    <property type="entry name" value="MFS_1"/>
    <property type="match status" value="1"/>
</dbReference>
<keyword evidence="5 7" id="KW-0472">Membrane</keyword>
<dbReference type="KEGG" id="slia:HA039_29650"/>
<comment type="subcellular location">
    <subcellularLocation>
        <location evidence="1">Cell membrane</location>
        <topology evidence="1">Multi-pass membrane protein</topology>
    </subcellularLocation>
</comment>
<name>A0A6G9H644_9ACTN</name>
<feature type="region of interest" description="Disordered" evidence="6">
    <location>
        <begin position="422"/>
        <end position="452"/>
    </location>
</feature>
<evidence type="ECO:0000256" key="5">
    <source>
        <dbReference type="ARBA" id="ARBA00023136"/>
    </source>
</evidence>
<keyword evidence="3 7" id="KW-0812">Transmembrane</keyword>
<evidence type="ECO:0000256" key="7">
    <source>
        <dbReference type="SAM" id="Phobius"/>
    </source>
</evidence>
<dbReference type="EMBL" id="CP050177">
    <property type="protein sequence ID" value="QIQ05914.1"/>
    <property type="molecule type" value="Genomic_DNA"/>
</dbReference>